<reference evidence="2" key="1">
    <citation type="journal article" date="2010" name="ISME J.">
        <title>Metagenome of the Mediterranean deep chlorophyll maximum studied by direct and fosmid library 454 pyrosequencing.</title>
        <authorList>
            <person name="Ghai R."/>
            <person name="Martin-Cuadrado A.B."/>
            <person name="Molto A.G."/>
            <person name="Heredia I.G."/>
            <person name="Cabrera R."/>
            <person name="Martin J."/>
            <person name="Verdu M."/>
            <person name="Deschamps P."/>
            <person name="Moreira D."/>
            <person name="Lopez-Garcia P."/>
            <person name="Mira A."/>
            <person name="Rodriguez-Valera F."/>
        </authorList>
    </citation>
    <scope>NUCLEOTIDE SEQUENCE</scope>
</reference>
<organism evidence="2">
    <name type="scientific">uncultured organism MedDCM-OCT-S09-C426</name>
    <dbReference type="NCBI Taxonomy" id="743650"/>
    <lineage>
        <taxon>unclassified sequences</taxon>
        <taxon>environmental samples</taxon>
    </lineage>
</organism>
<protein>
    <submittedName>
        <fullName evidence="2">Uncharacterized protein</fullName>
    </submittedName>
</protein>
<evidence type="ECO:0000313" key="2">
    <source>
        <dbReference type="EMBL" id="ADD96426.1"/>
    </source>
</evidence>
<name>D6PL25_9ZZZZ</name>
<keyword evidence="1" id="KW-0175">Coiled coil</keyword>
<feature type="coiled-coil region" evidence="1">
    <location>
        <begin position="43"/>
        <end position="70"/>
    </location>
</feature>
<dbReference type="AlphaFoldDB" id="D6PL25"/>
<proteinExistence type="predicted"/>
<evidence type="ECO:0000256" key="1">
    <source>
        <dbReference type="SAM" id="Coils"/>
    </source>
</evidence>
<dbReference type="EMBL" id="GU943139">
    <property type="protein sequence ID" value="ADD96426.1"/>
    <property type="molecule type" value="Genomic_DNA"/>
</dbReference>
<accession>D6PL25</accession>
<sequence>MILIFVIIGSYGVSSIIYESKLAQKNLEIMRMKIEIKQREDSLNNAAILIEKQNQVIQELIERLNILRQSEFAT</sequence>